<reference evidence="2" key="1">
    <citation type="journal article" date="2014" name="Int. J. Syst. Evol. Microbiol.">
        <title>Complete genome sequence of Corynebacterium casei LMG S-19264T (=DSM 44701T), isolated from a smear-ripened cheese.</title>
        <authorList>
            <consortium name="US DOE Joint Genome Institute (JGI-PGF)"/>
            <person name="Walter F."/>
            <person name="Albersmeier A."/>
            <person name="Kalinowski J."/>
            <person name="Ruckert C."/>
        </authorList>
    </citation>
    <scope>NUCLEOTIDE SEQUENCE</scope>
    <source>
        <strain evidence="2">KCTC 42651</strain>
    </source>
</reference>
<proteinExistence type="predicted"/>
<dbReference type="Proteomes" id="UP000630353">
    <property type="component" value="Unassembled WGS sequence"/>
</dbReference>
<reference evidence="2" key="2">
    <citation type="submission" date="2020-09" db="EMBL/GenBank/DDBJ databases">
        <authorList>
            <person name="Sun Q."/>
            <person name="Kim S."/>
        </authorList>
    </citation>
    <scope>NUCLEOTIDE SEQUENCE</scope>
    <source>
        <strain evidence="2">KCTC 42651</strain>
    </source>
</reference>
<dbReference type="InterPro" id="IPR035924">
    <property type="entry name" value="FlaG-like_sf"/>
</dbReference>
<keyword evidence="3" id="KW-1185">Reference proteome</keyword>
<organism evidence="2 3">
    <name type="scientific">Thalassobaculum fulvum</name>
    <dbReference type="NCBI Taxonomy" id="1633335"/>
    <lineage>
        <taxon>Bacteria</taxon>
        <taxon>Pseudomonadati</taxon>
        <taxon>Pseudomonadota</taxon>
        <taxon>Alphaproteobacteria</taxon>
        <taxon>Rhodospirillales</taxon>
        <taxon>Thalassobaculaceae</taxon>
        <taxon>Thalassobaculum</taxon>
    </lineage>
</organism>
<protein>
    <submittedName>
        <fullName evidence="2">Uncharacterized protein</fullName>
    </submittedName>
</protein>
<evidence type="ECO:0000313" key="2">
    <source>
        <dbReference type="EMBL" id="GHD60921.1"/>
    </source>
</evidence>
<dbReference type="EMBL" id="BMZS01000012">
    <property type="protein sequence ID" value="GHD60921.1"/>
    <property type="molecule type" value="Genomic_DNA"/>
</dbReference>
<gene>
    <name evidence="2" type="ORF">GCM10017083_47580</name>
</gene>
<evidence type="ECO:0000256" key="1">
    <source>
        <dbReference type="SAM" id="MobiDB-lite"/>
    </source>
</evidence>
<feature type="region of interest" description="Disordered" evidence="1">
    <location>
        <begin position="1"/>
        <end position="34"/>
    </location>
</feature>
<accession>A0A919CTB9</accession>
<dbReference type="AlphaFoldDB" id="A0A919CTB9"/>
<evidence type="ECO:0000313" key="3">
    <source>
        <dbReference type="Proteomes" id="UP000630353"/>
    </source>
</evidence>
<dbReference type="RefSeq" id="WP_189994379.1">
    <property type="nucleotide sequence ID" value="NZ_BMZS01000012.1"/>
</dbReference>
<dbReference type="SUPFAM" id="SSF160214">
    <property type="entry name" value="FlaG-like"/>
    <property type="match status" value="1"/>
</dbReference>
<feature type="region of interest" description="Disordered" evidence="1">
    <location>
        <begin position="79"/>
        <end position="146"/>
    </location>
</feature>
<comment type="caution">
    <text evidence="2">The sequence shown here is derived from an EMBL/GenBank/DDBJ whole genome shotgun (WGS) entry which is preliminary data.</text>
</comment>
<sequence length="146" mass="15468">MEIDARFPTVQANQALEARDGKNSTPPQVAPVGSGAESEFFISPVLTFDSRSLTVIFQVRDSRSGDVVRQFPPEAVVERYRQDPTAKPFVLSPRSASGEDDSGAASELLAPFPDPGDRSSTTETPAQPAPRQSGEGAGPDPVDLVA</sequence>
<name>A0A919CTB9_9PROT</name>